<protein>
    <submittedName>
        <fullName evidence="1">Uncharacterized protein</fullName>
    </submittedName>
</protein>
<dbReference type="Proteomes" id="UP000830401">
    <property type="component" value="Chromosome"/>
</dbReference>
<dbReference type="EMBL" id="CP095061">
    <property type="protein sequence ID" value="UOQ64862.1"/>
    <property type="molecule type" value="Genomic_DNA"/>
</dbReference>
<keyword evidence="2" id="KW-1185">Reference proteome</keyword>
<name>A0ABY4G1X4_9BACT</name>
<evidence type="ECO:0000313" key="1">
    <source>
        <dbReference type="EMBL" id="UOQ64862.1"/>
    </source>
</evidence>
<evidence type="ECO:0000313" key="2">
    <source>
        <dbReference type="Proteomes" id="UP000830401"/>
    </source>
</evidence>
<accession>A0ABY4G1X4</accession>
<proteinExistence type="predicted"/>
<organism evidence="1 2">
    <name type="scientific">Hymenobacter volaticus</name>
    <dbReference type="NCBI Taxonomy" id="2932254"/>
    <lineage>
        <taxon>Bacteria</taxon>
        <taxon>Pseudomonadati</taxon>
        <taxon>Bacteroidota</taxon>
        <taxon>Cytophagia</taxon>
        <taxon>Cytophagales</taxon>
        <taxon>Hymenobacteraceae</taxon>
        <taxon>Hymenobacter</taxon>
    </lineage>
</organism>
<dbReference type="RefSeq" id="WP_245118872.1">
    <property type="nucleotide sequence ID" value="NZ_CP095061.1"/>
</dbReference>
<gene>
    <name evidence="1" type="ORF">MUN86_14965</name>
</gene>
<reference evidence="1" key="1">
    <citation type="submission" date="2022-04" db="EMBL/GenBank/DDBJ databases">
        <title>Hymenobacter sp. isolated from the air.</title>
        <authorList>
            <person name="Won M."/>
            <person name="Lee C.-M."/>
            <person name="Woen H.-Y."/>
            <person name="Kwon S.-W."/>
        </authorList>
    </citation>
    <scope>NUCLEOTIDE SEQUENCE</scope>
    <source>
        <strain evidence="1">5420S-77</strain>
    </source>
</reference>
<sequence length="131" mass="14846">MNLAQYYISLHNHATKIDGVLDQLQKLLQSQTQSPALSRVLRHAVGNQNRKPADVRKDLKDIIAQKGNWGLYSSQNQSFYQHLLPQQLESALDELPLVIVDAAKLAKRQKDLLQRNGVSSLPSYYLVDQQP</sequence>